<reference evidence="14" key="1">
    <citation type="journal article" date="2021" name="bioRxiv">
        <title>Whole Genome Assembly and Annotation of Northern Wild Rice, Zizania palustris L., Supports a Whole Genome Duplication in the Zizania Genus.</title>
        <authorList>
            <person name="Haas M."/>
            <person name="Kono T."/>
            <person name="Macchietto M."/>
            <person name="Millas R."/>
            <person name="McGilp L."/>
            <person name="Shao M."/>
            <person name="Duquette J."/>
            <person name="Hirsch C.N."/>
            <person name="Kimball J."/>
        </authorList>
    </citation>
    <scope>NUCLEOTIDE SEQUENCE</scope>
    <source>
        <tissue evidence="14">Fresh leaf tissue</tissue>
    </source>
</reference>
<feature type="region of interest" description="Disordered" evidence="12">
    <location>
        <begin position="384"/>
        <end position="404"/>
    </location>
</feature>
<evidence type="ECO:0000256" key="3">
    <source>
        <dbReference type="ARBA" id="ARBA00004906"/>
    </source>
</evidence>
<feature type="compositionally biased region" description="Basic residues" evidence="12">
    <location>
        <begin position="473"/>
        <end position="482"/>
    </location>
</feature>
<dbReference type="Pfam" id="PF00097">
    <property type="entry name" value="zf-C3HC4"/>
    <property type="match status" value="1"/>
</dbReference>
<dbReference type="InterPro" id="IPR045103">
    <property type="entry name" value="RNF5/RNF185-like"/>
</dbReference>
<sequence length="482" mass="52434">MEGEGAAGEGSRNRRRSRRVMDLNMLYLGLPPLAQPPGQIMLSLDCPVPRPNSGRSAGGTGELRGFSEVLAPPAAAYSPSNALSTPDEVLIDPVAEWLVDPVEPVEALETPSYGGGSDINGSSARQAPVFRPLEHEVIEVCDRLSHNVQVTSVIRGVDIVNAIRPSAVEAMSPELRLRRLIQVSDQHRIGRPGQAQANGGRQRENSPEADILLRSIQRSHDVLALRRQTLGGDGSSGDAGRNGNCGCNSSFDCHICLEPAKEPVVTPCGHLFCWSCLYQWLRQHSAHSECPVCKGEVLETNVTPIYVRGGGEMVASNNEIPPRPRARRTESFRQQLQMQDPRGIVGMVRRLIENQELARGGHVGSSSIGFDVNAAPTSWQRVRPLRQQRQEQNHNTEPSVPEPQLQVVINVDAVDGPSGIPVPYIHSNPRNAALAAALSALHSRPVEQASTSGIIGETSQGRRSRPSEPTATRRTRRRQQQE</sequence>
<evidence type="ECO:0000256" key="11">
    <source>
        <dbReference type="RuleBase" id="RU369090"/>
    </source>
</evidence>
<feature type="region of interest" description="Disordered" evidence="12">
    <location>
        <begin position="444"/>
        <end position="482"/>
    </location>
</feature>
<feature type="domain" description="RING-type" evidence="13">
    <location>
        <begin position="253"/>
        <end position="294"/>
    </location>
</feature>
<dbReference type="PANTHER" id="PTHR12313">
    <property type="entry name" value="E3 UBIQUITIN-PROTEIN LIGASE RNF5-RELATED"/>
    <property type="match status" value="1"/>
</dbReference>
<dbReference type="GO" id="GO:0005789">
    <property type="term" value="C:endoplasmic reticulum membrane"/>
    <property type="evidence" value="ECO:0007669"/>
    <property type="project" value="UniProtKB-SubCell"/>
</dbReference>
<proteinExistence type="predicted"/>
<keyword evidence="5 11" id="KW-0479">Metal-binding</keyword>
<comment type="caution">
    <text evidence="14">The sequence shown here is derived from an EMBL/GenBank/DDBJ whole genome shotgun (WGS) entry which is preliminary data.</text>
</comment>
<dbReference type="AlphaFoldDB" id="A0A8J5RGY1"/>
<evidence type="ECO:0000256" key="1">
    <source>
        <dbReference type="ARBA" id="ARBA00000900"/>
    </source>
</evidence>
<dbReference type="GO" id="GO:0006511">
    <property type="term" value="P:ubiquitin-dependent protein catabolic process"/>
    <property type="evidence" value="ECO:0007669"/>
    <property type="project" value="UniProtKB-UniRule"/>
</dbReference>
<dbReference type="InterPro" id="IPR017907">
    <property type="entry name" value="Znf_RING_CS"/>
</dbReference>
<dbReference type="EMBL" id="JAAALK010000290">
    <property type="protein sequence ID" value="KAG8046582.1"/>
    <property type="molecule type" value="Genomic_DNA"/>
</dbReference>
<dbReference type="GO" id="GO:0016567">
    <property type="term" value="P:protein ubiquitination"/>
    <property type="evidence" value="ECO:0007669"/>
    <property type="project" value="UniProtKB-UniPathway"/>
</dbReference>
<keyword evidence="7 11" id="KW-0833">Ubl conjugation pathway</keyword>
<comment type="domain">
    <text evidence="11">The RING-type zinc finger domain is responsible for E3 ligase activity.</text>
</comment>
<gene>
    <name evidence="14" type="ORF">GUJ93_ZPchr0008g11535</name>
</gene>
<evidence type="ECO:0000256" key="8">
    <source>
        <dbReference type="ARBA" id="ARBA00022833"/>
    </source>
</evidence>
<evidence type="ECO:0000256" key="6">
    <source>
        <dbReference type="ARBA" id="ARBA00022771"/>
    </source>
</evidence>
<evidence type="ECO:0000256" key="7">
    <source>
        <dbReference type="ARBA" id="ARBA00022786"/>
    </source>
</evidence>
<comment type="catalytic activity">
    <reaction evidence="1 11">
        <text>S-ubiquitinyl-[E2 ubiquitin-conjugating enzyme]-L-cysteine + [acceptor protein]-L-lysine = [E2 ubiquitin-conjugating enzyme]-L-cysteine + N(6)-ubiquitinyl-[acceptor protein]-L-lysine.</text>
        <dbReference type="EC" id="2.3.2.27"/>
    </reaction>
</comment>
<dbReference type="OrthoDB" id="302966at2759"/>
<dbReference type="GO" id="GO:0061630">
    <property type="term" value="F:ubiquitin protein ligase activity"/>
    <property type="evidence" value="ECO:0007669"/>
    <property type="project" value="UniProtKB-UniRule"/>
</dbReference>
<feature type="region of interest" description="Disordered" evidence="12">
    <location>
        <begin position="313"/>
        <end position="334"/>
    </location>
</feature>
<dbReference type="GO" id="GO:0008270">
    <property type="term" value="F:zinc ion binding"/>
    <property type="evidence" value="ECO:0007669"/>
    <property type="project" value="UniProtKB-KW"/>
</dbReference>
<keyword evidence="8 11" id="KW-0862">Zinc</keyword>
<dbReference type="InterPro" id="IPR018957">
    <property type="entry name" value="Znf_C3HC4_RING-type"/>
</dbReference>
<keyword evidence="11" id="KW-0256">Endoplasmic reticulum</keyword>
<evidence type="ECO:0000259" key="13">
    <source>
        <dbReference type="PROSITE" id="PS50089"/>
    </source>
</evidence>
<dbReference type="InterPro" id="IPR001841">
    <property type="entry name" value="Znf_RING"/>
</dbReference>
<keyword evidence="6 10" id="KW-0863">Zinc-finger</keyword>
<protein>
    <recommendedName>
        <fullName evidence="11">E3 ubiquitin-protein ligase RMA</fullName>
        <ecNumber evidence="11">2.3.2.27</ecNumber>
    </recommendedName>
    <alternativeName>
        <fullName evidence="11">Protein RING membrane-anchor</fullName>
    </alternativeName>
    <alternativeName>
        <fullName evidence="11">RING-type E3 ubiquitin transferase RMA</fullName>
    </alternativeName>
</protein>
<evidence type="ECO:0000256" key="10">
    <source>
        <dbReference type="PROSITE-ProRule" id="PRU00175"/>
    </source>
</evidence>
<comment type="subcellular location">
    <subcellularLocation>
        <location evidence="2">Endomembrane system</location>
    </subcellularLocation>
    <subcellularLocation>
        <location evidence="11">Endoplasmic reticulum membrane</location>
        <topology evidence="11">Single-pass type IV membrane protein</topology>
    </subcellularLocation>
</comment>
<evidence type="ECO:0000256" key="5">
    <source>
        <dbReference type="ARBA" id="ARBA00022723"/>
    </source>
</evidence>
<accession>A0A8J5RGY1</accession>
<dbReference type="EC" id="2.3.2.27" evidence="11"/>
<dbReference type="CDD" id="cd16534">
    <property type="entry name" value="RING-HC_RNF5-like"/>
    <property type="match status" value="1"/>
</dbReference>
<keyword evidence="9" id="KW-0472">Membrane</keyword>
<keyword evidence="4 11" id="KW-0808">Transferase</keyword>
<evidence type="ECO:0000256" key="4">
    <source>
        <dbReference type="ARBA" id="ARBA00022679"/>
    </source>
</evidence>
<feature type="compositionally biased region" description="Polar residues" evidence="12">
    <location>
        <begin position="448"/>
        <end position="461"/>
    </location>
</feature>
<keyword evidence="15" id="KW-1185">Reference proteome</keyword>
<evidence type="ECO:0000256" key="12">
    <source>
        <dbReference type="SAM" id="MobiDB-lite"/>
    </source>
</evidence>
<evidence type="ECO:0000256" key="2">
    <source>
        <dbReference type="ARBA" id="ARBA00004308"/>
    </source>
</evidence>
<dbReference type="UniPathway" id="UPA00143"/>
<comment type="pathway">
    <text evidence="3 11">Protein modification; protein ubiquitination.</text>
</comment>
<name>A0A8J5RGY1_ZIZPA</name>
<dbReference type="PROSITE" id="PS00518">
    <property type="entry name" value="ZF_RING_1"/>
    <property type="match status" value="1"/>
</dbReference>
<comment type="function">
    <text evidence="11">E3 ubiquitin-protein ligase.</text>
</comment>
<dbReference type="PROSITE" id="PS50089">
    <property type="entry name" value="ZF_RING_2"/>
    <property type="match status" value="1"/>
</dbReference>
<evidence type="ECO:0000313" key="14">
    <source>
        <dbReference type="EMBL" id="KAG8046582.1"/>
    </source>
</evidence>
<dbReference type="Proteomes" id="UP000729402">
    <property type="component" value="Unassembled WGS sequence"/>
</dbReference>
<evidence type="ECO:0000313" key="15">
    <source>
        <dbReference type="Proteomes" id="UP000729402"/>
    </source>
</evidence>
<organism evidence="14 15">
    <name type="scientific">Zizania palustris</name>
    <name type="common">Northern wild rice</name>
    <dbReference type="NCBI Taxonomy" id="103762"/>
    <lineage>
        <taxon>Eukaryota</taxon>
        <taxon>Viridiplantae</taxon>
        <taxon>Streptophyta</taxon>
        <taxon>Embryophyta</taxon>
        <taxon>Tracheophyta</taxon>
        <taxon>Spermatophyta</taxon>
        <taxon>Magnoliopsida</taxon>
        <taxon>Liliopsida</taxon>
        <taxon>Poales</taxon>
        <taxon>Poaceae</taxon>
        <taxon>BOP clade</taxon>
        <taxon>Oryzoideae</taxon>
        <taxon>Oryzeae</taxon>
        <taxon>Zizaniinae</taxon>
        <taxon>Zizania</taxon>
    </lineage>
</organism>
<evidence type="ECO:0000256" key="9">
    <source>
        <dbReference type="ARBA" id="ARBA00023136"/>
    </source>
</evidence>
<dbReference type="SMART" id="SM00184">
    <property type="entry name" value="RING"/>
    <property type="match status" value="1"/>
</dbReference>
<reference evidence="14" key="2">
    <citation type="submission" date="2021-02" db="EMBL/GenBank/DDBJ databases">
        <authorList>
            <person name="Kimball J.A."/>
            <person name="Haas M.W."/>
            <person name="Macchietto M."/>
            <person name="Kono T."/>
            <person name="Duquette J."/>
            <person name="Shao M."/>
        </authorList>
    </citation>
    <scope>NUCLEOTIDE SEQUENCE</scope>
    <source>
        <tissue evidence="14">Fresh leaf tissue</tissue>
    </source>
</reference>